<dbReference type="Proteomes" id="UP000008703">
    <property type="component" value="Plasmid pSTRVI01"/>
</dbReference>
<evidence type="ECO:0000313" key="3">
    <source>
        <dbReference type="EMBL" id="AEM88703.1"/>
    </source>
</evidence>
<dbReference type="GO" id="GO:0043531">
    <property type="term" value="F:ADP binding"/>
    <property type="evidence" value="ECO:0007669"/>
    <property type="project" value="InterPro"/>
</dbReference>
<accession>G2PGY9</accession>
<reference evidence="3" key="1">
    <citation type="submission" date="2011-08" db="EMBL/GenBank/DDBJ databases">
        <title>Complete sequence of plasmid 1 of Streptomyces violaceusniger Tu 4113.</title>
        <authorList>
            <consortium name="US DOE Joint Genome Institute"/>
            <person name="Lucas S."/>
            <person name="Han J."/>
            <person name="Lapidus A."/>
            <person name="Cheng J.-F."/>
            <person name="Goodwin L."/>
            <person name="Pitluck S."/>
            <person name="Peters L."/>
            <person name="Ivanova N."/>
            <person name="Daligault H."/>
            <person name="Detter J.C."/>
            <person name="Han C."/>
            <person name="Tapia R."/>
            <person name="Land M."/>
            <person name="Hauser L."/>
            <person name="Kyrpides N."/>
            <person name="Ivanova N."/>
            <person name="Pagani I."/>
            <person name="Hagen A."/>
            <person name="Katz L."/>
            <person name="Fiedler H.-P."/>
            <person name="Keasling J."/>
            <person name="Fortman J."/>
            <person name="Woyke T."/>
        </authorList>
    </citation>
    <scope>NUCLEOTIDE SEQUENCE [LARGE SCALE GENOMIC DNA]</scope>
    <source>
        <strain evidence="3">Tu 4113</strain>
        <plasmid evidence="3">pSTRVI01</plasmid>
    </source>
</reference>
<protein>
    <recommendedName>
        <fullName evidence="2">NB-ARC domain-containing protein</fullName>
    </recommendedName>
</protein>
<dbReference type="NCBIfam" id="NF040586">
    <property type="entry name" value="FxSxx_TPR"/>
    <property type="match status" value="1"/>
</dbReference>
<dbReference type="AlphaFoldDB" id="G2PGY9"/>
<dbReference type="InterPro" id="IPR011990">
    <property type="entry name" value="TPR-like_helical_dom_sf"/>
</dbReference>
<name>G2PGY9_STRV4</name>
<dbReference type="InterPro" id="IPR027417">
    <property type="entry name" value="P-loop_NTPase"/>
</dbReference>
<evidence type="ECO:0000259" key="2">
    <source>
        <dbReference type="Pfam" id="PF00931"/>
    </source>
</evidence>
<dbReference type="InterPro" id="IPR053137">
    <property type="entry name" value="NLR-like"/>
</dbReference>
<dbReference type="SUPFAM" id="SSF52540">
    <property type="entry name" value="P-loop containing nucleoside triphosphate hydrolases"/>
    <property type="match status" value="1"/>
</dbReference>
<evidence type="ECO:0000313" key="4">
    <source>
        <dbReference type="Proteomes" id="UP000008703"/>
    </source>
</evidence>
<dbReference type="KEGG" id="svl:Strvi_9450"/>
<organism evidence="3 4">
    <name type="scientific">Streptomyces violaceusniger (strain Tu 4113)</name>
    <dbReference type="NCBI Taxonomy" id="653045"/>
    <lineage>
        <taxon>Bacteria</taxon>
        <taxon>Bacillati</taxon>
        <taxon>Actinomycetota</taxon>
        <taxon>Actinomycetes</taxon>
        <taxon>Kitasatosporales</taxon>
        <taxon>Streptomycetaceae</taxon>
        <taxon>Streptomyces</taxon>
        <taxon>Streptomyces violaceusniger group</taxon>
    </lineage>
</organism>
<dbReference type="EMBL" id="CP002995">
    <property type="protein sequence ID" value="AEM88703.1"/>
    <property type="molecule type" value="Genomic_DNA"/>
</dbReference>
<evidence type="ECO:0000256" key="1">
    <source>
        <dbReference type="SAM" id="MobiDB-lite"/>
    </source>
</evidence>
<feature type="domain" description="NB-ARC" evidence="2">
    <location>
        <begin position="132"/>
        <end position="272"/>
    </location>
</feature>
<feature type="region of interest" description="Disordered" evidence="1">
    <location>
        <begin position="1"/>
        <end position="43"/>
    </location>
</feature>
<dbReference type="Pfam" id="PF13424">
    <property type="entry name" value="TPR_12"/>
    <property type="match status" value="1"/>
</dbReference>
<dbReference type="Gene3D" id="3.40.50.300">
    <property type="entry name" value="P-loop containing nucleotide triphosphate hydrolases"/>
    <property type="match status" value="1"/>
</dbReference>
<keyword evidence="4" id="KW-1185">Reference proteome</keyword>
<keyword evidence="3" id="KW-0614">Plasmid</keyword>
<dbReference type="PANTHER" id="PTHR46082">
    <property type="entry name" value="ATP/GTP-BINDING PROTEIN-RELATED"/>
    <property type="match status" value="1"/>
</dbReference>
<gene>
    <name evidence="3" type="ORF">Strvi_9450</name>
</gene>
<dbReference type="HOGENOM" id="CLU_000288_125_8_11"/>
<dbReference type="InterPro" id="IPR002182">
    <property type="entry name" value="NB-ARC"/>
</dbReference>
<sequence length="875" mass="92799">MRRRGKKSETALSGQDDPGNAATGDAQTSSRDASGIGSPGSGVWLSGTGDATAMEGGLAVSGHVGALQVENFSVVSGPREPAAWPHQVGTVPPQARSFQHRGEAELLRAMIGHGIAATHQPSDVSSTRGGVLTGMGGVGKTQLAAAYARSAWQKDGLDVLVWINASTRSAVISGYAQAGVELCRADPADPEQAACTFLAWLAPKAGPRPCRWLVVLDDLADPDDVRGLWPPSSPTGRLLVTTRRCDAAVAGTDRRMIEVGLFTQAEALAYLTASLAAHTRTEPDPNLVALAADLGCLPLALSQAAAYLIDAGISTSDYRELLADRTATLADATPDRLPDDQPLPLHAAWSLSLDRADALRPAGLARPMLELASMLDPSGVPDVVLTSPPALAHLGSHRTRTTAAPEQPLLRQRLTRRSPAQVTANEAVGALRALHRLSLLQHTPGTPHQAVRVHKLIQRATRDSLTDDRHYDLARTAADALLAAWPDPERDTTFAQSLRDNTTALTICAEHELYQPAPHRVLYRAGRSLSAAGQAIAARNYFQRLTDTTTHHMGPDHLDTLLARRGLATAQGETGDAAGAAAAFHELLTDAVRGQGADHFSTLSIRNDIAYWRGKAGDAAAAAAVLAELQDDMVQALGPEDPETLTVRHNLASARRAAGDLEEAVAEFFEVLVDRLRMLGADHPATMAARNNLASARGETGDVEGAVAEFSKLLVAQLRVLGPDHPETLMTRNNLASWRGEAGDVEGAVAEFSKLLVDRRRVLGPDHPETLMTRNNLAYWRGEAGDVEGAAAALTELLADMVRVLGRKHPGTMTTRNNLACKRGQTGDAEGAVAALTELLADRAQVLGYTHPDTLITLSNLVYWRGQAGMWAPGA</sequence>
<dbReference type="Gene3D" id="1.25.40.10">
    <property type="entry name" value="Tetratricopeptide repeat domain"/>
    <property type="match status" value="2"/>
</dbReference>
<dbReference type="Pfam" id="PF00931">
    <property type="entry name" value="NB-ARC"/>
    <property type="match status" value="1"/>
</dbReference>
<geneLocation type="plasmid" evidence="3 4">
    <name>pSTRVI01</name>
</geneLocation>
<proteinExistence type="predicted"/>
<dbReference type="PANTHER" id="PTHR46082:SF6">
    <property type="entry name" value="AAA+ ATPASE DOMAIN-CONTAINING PROTEIN-RELATED"/>
    <property type="match status" value="1"/>
</dbReference>
<dbReference type="SUPFAM" id="SSF48452">
    <property type="entry name" value="TPR-like"/>
    <property type="match status" value="2"/>
</dbReference>
<dbReference type="Pfam" id="PF13374">
    <property type="entry name" value="TPR_10"/>
    <property type="match status" value="3"/>
</dbReference>